<evidence type="ECO:0000259" key="7">
    <source>
        <dbReference type="Pfam" id="PF25954"/>
    </source>
</evidence>
<dbReference type="Gene3D" id="1.10.287.470">
    <property type="entry name" value="Helix hairpin bin"/>
    <property type="match status" value="3"/>
</dbReference>
<evidence type="ECO:0000256" key="2">
    <source>
        <dbReference type="ARBA" id="ARBA00009477"/>
    </source>
</evidence>
<sequence>MKRYLQVISVVTVLSASAVAVSGCGTAPAGQAAAASIPSVKVITLSGAGTPGASGKIAPLQTVHIYSKLPGRVADVLVDEGSKVKKGDVLVQLETNDLTQQLNQAQANVDAAQAKLNDTLNGARPQDLQAAEAAVAQAKGGLDTAAASVEQAKAALDLMTKTYNQVKNRYDEGSVSKSELDATTLNYEKAKTGYDQAVAAQSSAQAALTAASAKLDLARTGATADTIAALKAQVSLAQAQLELAKNALDNAAIKAPSDGIIVKRTVQPGEMAFTSMPSGTELLTMISMDTVKVEASVPEGMVNSIKEGAPVKVQLPSIPGRTFDGVVSFVSPISDVNNNTFPIKVTVKNEDGLLRAGAVATVSFGAGAGGAEARLELPKSALVKGTDGSTSVFRVEGETARKVTVQVEEKNQDWVFVKGDSLKANDRIVLTPSSDLADGAKIHAE</sequence>
<dbReference type="EMBL" id="JBHLWN010000123">
    <property type="protein sequence ID" value="MFC0216581.1"/>
    <property type="molecule type" value="Genomic_DNA"/>
</dbReference>
<evidence type="ECO:0000256" key="1">
    <source>
        <dbReference type="ARBA" id="ARBA00004196"/>
    </source>
</evidence>
<proteinExistence type="inferred from homology"/>
<keyword evidence="5" id="KW-0732">Signal</keyword>
<dbReference type="Pfam" id="PF25917">
    <property type="entry name" value="BSH_RND"/>
    <property type="match status" value="1"/>
</dbReference>
<dbReference type="Proteomes" id="UP001589776">
    <property type="component" value="Unassembled WGS sequence"/>
</dbReference>
<dbReference type="Gene3D" id="2.40.420.20">
    <property type="match status" value="1"/>
</dbReference>
<dbReference type="NCBIfam" id="TIGR01730">
    <property type="entry name" value="RND_mfp"/>
    <property type="match status" value="1"/>
</dbReference>
<keyword evidence="3 4" id="KW-0175">Coiled coil</keyword>
<dbReference type="InterPro" id="IPR058625">
    <property type="entry name" value="MdtA-like_BSH"/>
</dbReference>
<dbReference type="PROSITE" id="PS51257">
    <property type="entry name" value="PROKAR_LIPOPROTEIN"/>
    <property type="match status" value="1"/>
</dbReference>
<dbReference type="Pfam" id="PF25989">
    <property type="entry name" value="YknX_C"/>
    <property type="match status" value="1"/>
</dbReference>
<dbReference type="PRINTS" id="PR01490">
    <property type="entry name" value="RTXTOXIND"/>
</dbReference>
<accession>A0ABV6DVA2</accession>
<dbReference type="RefSeq" id="WP_377474988.1">
    <property type="nucleotide sequence ID" value="NZ_JBHLWN010000123.1"/>
</dbReference>
<keyword evidence="10" id="KW-1185">Reference proteome</keyword>
<feature type="coiled-coil region" evidence="4">
    <location>
        <begin position="227"/>
        <end position="254"/>
    </location>
</feature>
<evidence type="ECO:0000259" key="6">
    <source>
        <dbReference type="Pfam" id="PF25917"/>
    </source>
</evidence>
<dbReference type="Gene3D" id="2.40.50.100">
    <property type="match status" value="2"/>
</dbReference>
<protein>
    <submittedName>
        <fullName evidence="9">Efflux RND transporter periplasmic adaptor subunit</fullName>
    </submittedName>
</protein>
<dbReference type="Pfam" id="PF25954">
    <property type="entry name" value="Beta-barrel_RND_2"/>
    <property type="match status" value="1"/>
</dbReference>
<dbReference type="InterPro" id="IPR058637">
    <property type="entry name" value="YknX-like_C"/>
</dbReference>
<comment type="similarity">
    <text evidence="2">Belongs to the membrane fusion protein (MFP) (TC 8.A.1) family.</text>
</comment>
<dbReference type="Gene3D" id="2.40.30.170">
    <property type="match status" value="1"/>
</dbReference>
<evidence type="ECO:0000256" key="5">
    <source>
        <dbReference type="SAM" id="SignalP"/>
    </source>
</evidence>
<feature type="domain" description="YknX-like C-terminal permuted SH3-like" evidence="8">
    <location>
        <begin position="375"/>
        <end position="443"/>
    </location>
</feature>
<evidence type="ECO:0000259" key="8">
    <source>
        <dbReference type="Pfam" id="PF25989"/>
    </source>
</evidence>
<dbReference type="InterPro" id="IPR058792">
    <property type="entry name" value="Beta-barrel_RND_2"/>
</dbReference>
<comment type="caution">
    <text evidence="9">The sequence shown here is derived from an EMBL/GenBank/DDBJ whole genome shotgun (WGS) entry which is preliminary data.</text>
</comment>
<dbReference type="InterPro" id="IPR006143">
    <property type="entry name" value="RND_pump_MFP"/>
</dbReference>
<organism evidence="9 10">
    <name type="scientific">Paenibacillus chartarius</name>
    <dbReference type="NCBI Taxonomy" id="747481"/>
    <lineage>
        <taxon>Bacteria</taxon>
        <taxon>Bacillati</taxon>
        <taxon>Bacillota</taxon>
        <taxon>Bacilli</taxon>
        <taxon>Bacillales</taxon>
        <taxon>Paenibacillaceae</taxon>
        <taxon>Paenibacillus</taxon>
    </lineage>
</organism>
<dbReference type="InterPro" id="IPR050465">
    <property type="entry name" value="UPF0194_transport"/>
</dbReference>
<reference evidence="9 10" key="1">
    <citation type="submission" date="2024-09" db="EMBL/GenBank/DDBJ databases">
        <authorList>
            <person name="Sun Q."/>
            <person name="Mori K."/>
        </authorList>
    </citation>
    <scope>NUCLEOTIDE SEQUENCE [LARGE SCALE GENOMIC DNA]</scope>
    <source>
        <strain evidence="9 10">CCM 7759</strain>
    </source>
</reference>
<evidence type="ECO:0000313" key="9">
    <source>
        <dbReference type="EMBL" id="MFC0216581.1"/>
    </source>
</evidence>
<gene>
    <name evidence="9" type="ORF">ACFFK0_29730</name>
</gene>
<feature type="domain" description="Multidrug resistance protein MdtA-like barrel-sandwich hybrid" evidence="6">
    <location>
        <begin position="62"/>
        <end position="274"/>
    </location>
</feature>
<evidence type="ECO:0000256" key="3">
    <source>
        <dbReference type="ARBA" id="ARBA00023054"/>
    </source>
</evidence>
<feature type="signal peptide" evidence="5">
    <location>
        <begin position="1"/>
        <end position="20"/>
    </location>
</feature>
<dbReference type="SUPFAM" id="SSF111369">
    <property type="entry name" value="HlyD-like secretion proteins"/>
    <property type="match status" value="2"/>
</dbReference>
<name>A0ABV6DVA2_9BACL</name>
<evidence type="ECO:0000256" key="4">
    <source>
        <dbReference type="SAM" id="Coils"/>
    </source>
</evidence>
<feature type="coiled-coil region" evidence="4">
    <location>
        <begin position="95"/>
        <end position="122"/>
    </location>
</feature>
<dbReference type="PANTHER" id="PTHR32347">
    <property type="entry name" value="EFFLUX SYSTEM COMPONENT YKNX-RELATED"/>
    <property type="match status" value="1"/>
</dbReference>
<comment type="subcellular location">
    <subcellularLocation>
        <location evidence="1">Cell envelope</location>
    </subcellularLocation>
</comment>
<feature type="chain" id="PRO_5046869917" evidence="5">
    <location>
        <begin position="21"/>
        <end position="445"/>
    </location>
</feature>
<evidence type="ECO:0000313" key="10">
    <source>
        <dbReference type="Proteomes" id="UP001589776"/>
    </source>
</evidence>
<feature type="domain" description="CusB-like beta-barrel" evidence="7">
    <location>
        <begin position="291"/>
        <end position="366"/>
    </location>
</feature>